<comment type="function">
    <text evidence="7">Excises uracil residues from the DNA which can arise as a result of misincorporation of dUMP residues by DNA polymerase or due to deamination of cytosine.</text>
</comment>
<dbReference type="FunFam" id="3.40.470.10:FF:000001">
    <property type="entry name" value="Uracil-DNA glycosylase"/>
    <property type="match status" value="1"/>
</dbReference>
<dbReference type="GO" id="GO:0004844">
    <property type="term" value="F:uracil DNA N-glycosylase activity"/>
    <property type="evidence" value="ECO:0007669"/>
    <property type="project" value="UniProtKB-UniRule"/>
</dbReference>
<dbReference type="InterPro" id="IPR036895">
    <property type="entry name" value="Uracil-DNA_glycosylase-like_sf"/>
</dbReference>
<dbReference type="NCBIfam" id="NF003591">
    <property type="entry name" value="PRK05254.1-4"/>
    <property type="match status" value="1"/>
</dbReference>
<gene>
    <name evidence="11" type="ORF">FVE85_5322</name>
</gene>
<dbReference type="OrthoDB" id="10031947at2759"/>
<dbReference type="GO" id="GO:0005634">
    <property type="term" value="C:nucleus"/>
    <property type="evidence" value="ECO:0007669"/>
    <property type="project" value="UniProtKB-SubCell"/>
</dbReference>
<feature type="region of interest" description="Disordered" evidence="9">
    <location>
        <begin position="1"/>
        <end position="32"/>
    </location>
</feature>
<feature type="domain" description="Uracil-DNA glycosylase-like" evidence="10">
    <location>
        <begin position="108"/>
        <end position="272"/>
    </location>
</feature>
<dbReference type="InterPro" id="IPR005122">
    <property type="entry name" value="Uracil-DNA_glycosylase-like"/>
</dbReference>
<dbReference type="Gene3D" id="3.40.470.10">
    <property type="entry name" value="Uracil-DNA glycosylase-like domain"/>
    <property type="match status" value="1"/>
</dbReference>
<evidence type="ECO:0000256" key="3">
    <source>
        <dbReference type="ARBA" id="ARBA00012030"/>
    </source>
</evidence>
<dbReference type="SMART" id="SM00986">
    <property type="entry name" value="UDG"/>
    <property type="match status" value="1"/>
</dbReference>
<proteinExistence type="inferred from homology"/>
<keyword evidence="7" id="KW-0539">Nucleus</keyword>
<dbReference type="EMBL" id="VRMN01000001">
    <property type="protein sequence ID" value="KAA8497737.1"/>
    <property type="molecule type" value="Genomic_DNA"/>
</dbReference>
<evidence type="ECO:0000259" key="10">
    <source>
        <dbReference type="SMART" id="SM00986"/>
    </source>
</evidence>
<keyword evidence="7" id="KW-0496">Mitochondrion</keyword>
<feature type="active site" description="Proton acceptor" evidence="7 8">
    <location>
        <position position="123"/>
    </location>
</feature>
<comment type="caution">
    <text evidence="11">The sequence shown here is derived from an EMBL/GenBank/DDBJ whole genome shotgun (WGS) entry which is preliminary data.</text>
</comment>
<comment type="similarity">
    <text evidence="2 7">Belongs to the uracil-DNA glycosylase (UDG) superfamily. UNG family.</text>
</comment>
<dbReference type="InterPro" id="IPR018085">
    <property type="entry name" value="Ura-DNA_Glyclase_AS"/>
</dbReference>
<dbReference type="CDD" id="cd10027">
    <property type="entry name" value="UDG-F1-like"/>
    <property type="match status" value="1"/>
</dbReference>
<dbReference type="SUPFAM" id="SSF52141">
    <property type="entry name" value="Uracil-DNA glycosylase-like"/>
    <property type="match status" value="1"/>
</dbReference>
<evidence type="ECO:0000256" key="2">
    <source>
        <dbReference type="ARBA" id="ARBA00008184"/>
    </source>
</evidence>
<comment type="subcellular location">
    <subcellularLocation>
        <location evidence="7">Mitochondrion</location>
    </subcellularLocation>
    <subcellularLocation>
        <location evidence="7">Nucleus</location>
    </subcellularLocation>
</comment>
<evidence type="ECO:0000256" key="4">
    <source>
        <dbReference type="ARBA" id="ARBA00022763"/>
    </source>
</evidence>
<dbReference type="NCBIfam" id="NF003588">
    <property type="entry name" value="PRK05254.1-1"/>
    <property type="match status" value="1"/>
</dbReference>
<dbReference type="GO" id="GO:0005739">
    <property type="term" value="C:mitochondrion"/>
    <property type="evidence" value="ECO:0007669"/>
    <property type="project" value="UniProtKB-SubCell"/>
</dbReference>
<dbReference type="HAMAP" id="MF_00148">
    <property type="entry name" value="UDG"/>
    <property type="match status" value="1"/>
</dbReference>
<keyword evidence="5 7" id="KW-0378">Hydrolase</keyword>
<evidence type="ECO:0000256" key="5">
    <source>
        <dbReference type="ARBA" id="ARBA00022801"/>
    </source>
</evidence>
<name>A0A5J4Z558_PORPP</name>
<dbReference type="NCBIfam" id="NF003592">
    <property type="entry name" value="PRK05254.1-5"/>
    <property type="match status" value="1"/>
</dbReference>
<evidence type="ECO:0000313" key="11">
    <source>
        <dbReference type="EMBL" id="KAA8497737.1"/>
    </source>
</evidence>
<evidence type="ECO:0000313" key="12">
    <source>
        <dbReference type="Proteomes" id="UP000324585"/>
    </source>
</evidence>
<evidence type="ECO:0000256" key="9">
    <source>
        <dbReference type="SAM" id="MobiDB-lite"/>
    </source>
</evidence>
<dbReference type="NCBIfam" id="NF003589">
    <property type="entry name" value="PRK05254.1-2"/>
    <property type="match status" value="1"/>
</dbReference>
<keyword evidence="12" id="KW-1185">Reference proteome</keyword>
<dbReference type="Pfam" id="PF03167">
    <property type="entry name" value="UDG"/>
    <property type="match status" value="1"/>
</dbReference>
<dbReference type="SMART" id="SM00987">
    <property type="entry name" value="UreE_C"/>
    <property type="match status" value="1"/>
</dbReference>
<evidence type="ECO:0000256" key="8">
    <source>
        <dbReference type="PROSITE-ProRule" id="PRU10072"/>
    </source>
</evidence>
<keyword evidence="6 7" id="KW-0234">DNA repair</keyword>
<dbReference type="NCBIfam" id="TIGR00628">
    <property type="entry name" value="ung"/>
    <property type="match status" value="1"/>
</dbReference>
<evidence type="ECO:0000256" key="7">
    <source>
        <dbReference type="HAMAP-Rule" id="MF_03166"/>
    </source>
</evidence>
<evidence type="ECO:0000256" key="6">
    <source>
        <dbReference type="ARBA" id="ARBA00023204"/>
    </source>
</evidence>
<sequence>MASQKRITAFFKRKLPDDDEPAAGKGAPVSQDNARVVKRAMKSAARLESSDKLPDHALVRLVPETWAPVLAPHMCSPSFVALLAFLDRESAQGKTIYPPAPLVFSALSVVPLSNCKVVILGQDPYHQPRQAHGMSFSVPPGVPPPPSLMNITKELHDDMGYAEHERARHGSLVKWASQGVLLLNAVLTVEASKPNSHTGKGWEEFTDAIIDAVNVHSDHVVFLLWGAYAKKKGSRIDRSKHTVLESAHPSPLSANRGGWFGCKHFSKTNDALPKGRGHHCGLRAANLEMSSRGQAGPQSSLHTFTLNFMKYKLFRVEYWSCREPVESTGDRGRLPPWITVCLPPACSHTWRRVRMRMRERHVRFGDSWTPSDCPVRASMYASLSRLSFSLLGLYKP</sequence>
<dbReference type="PROSITE" id="PS00130">
    <property type="entry name" value="U_DNA_GLYCOSYLASE"/>
    <property type="match status" value="1"/>
</dbReference>
<dbReference type="AlphaFoldDB" id="A0A5J4Z558"/>
<dbReference type="PANTHER" id="PTHR11264">
    <property type="entry name" value="URACIL-DNA GLYCOSYLASE"/>
    <property type="match status" value="1"/>
</dbReference>
<protein>
    <recommendedName>
        <fullName evidence="3 7">Uracil-DNA glycosylase</fullName>
        <shortName evidence="7">UDG</shortName>
        <ecNumber evidence="3 7">3.2.2.27</ecNumber>
    </recommendedName>
</protein>
<dbReference type="Proteomes" id="UP000324585">
    <property type="component" value="Unassembled WGS sequence"/>
</dbReference>
<accession>A0A5J4Z558</accession>
<organism evidence="11 12">
    <name type="scientific">Porphyridium purpureum</name>
    <name type="common">Red alga</name>
    <name type="synonym">Porphyridium cruentum</name>
    <dbReference type="NCBI Taxonomy" id="35688"/>
    <lineage>
        <taxon>Eukaryota</taxon>
        <taxon>Rhodophyta</taxon>
        <taxon>Bangiophyceae</taxon>
        <taxon>Porphyridiales</taxon>
        <taxon>Porphyridiaceae</taxon>
        <taxon>Porphyridium</taxon>
    </lineage>
</organism>
<dbReference type="GO" id="GO:0097510">
    <property type="term" value="P:base-excision repair, AP site formation via deaminated base removal"/>
    <property type="evidence" value="ECO:0007669"/>
    <property type="project" value="TreeGrafter"/>
</dbReference>
<comment type="catalytic activity">
    <reaction evidence="1 7">
        <text>Hydrolyzes single-stranded DNA or mismatched double-stranded DNA and polynucleotides, releasing free uracil.</text>
        <dbReference type="EC" id="3.2.2.27"/>
    </reaction>
</comment>
<keyword evidence="4 7" id="KW-0227">DNA damage</keyword>
<dbReference type="PANTHER" id="PTHR11264:SF0">
    <property type="entry name" value="URACIL-DNA GLYCOSYLASE"/>
    <property type="match status" value="1"/>
</dbReference>
<dbReference type="InterPro" id="IPR002043">
    <property type="entry name" value="UDG_fam1"/>
</dbReference>
<dbReference type="EC" id="3.2.2.27" evidence="3 7"/>
<reference evidence="12" key="1">
    <citation type="journal article" date="2019" name="Nat. Commun.">
        <title>Expansion of phycobilisome linker gene families in mesophilic red algae.</title>
        <authorList>
            <person name="Lee J."/>
            <person name="Kim D."/>
            <person name="Bhattacharya D."/>
            <person name="Yoon H.S."/>
        </authorList>
    </citation>
    <scope>NUCLEOTIDE SEQUENCE [LARGE SCALE GENOMIC DNA]</scope>
    <source>
        <strain evidence="12">CCMP 1328</strain>
    </source>
</reference>
<evidence type="ECO:0000256" key="1">
    <source>
        <dbReference type="ARBA" id="ARBA00001400"/>
    </source>
</evidence>